<protein>
    <recommendedName>
        <fullName evidence="1">Phage tail lysozyme domain-containing protein</fullName>
    </recommendedName>
</protein>
<dbReference type="AlphaFoldDB" id="K8E3B9"/>
<dbReference type="OrthoDB" id="9805070at2"/>
<evidence type="ECO:0000313" key="2">
    <source>
        <dbReference type="EMBL" id="CCO10757.2"/>
    </source>
</evidence>
<dbReference type="GeneID" id="83606396"/>
<dbReference type="KEGG" id="cml:BN424_1315"/>
<dbReference type="RefSeq" id="WP_016356399.1">
    <property type="nucleotide sequence ID" value="NC_019425.2"/>
</dbReference>
<dbReference type="InterPro" id="IPR041219">
    <property type="entry name" value="Phage_lysozyme2"/>
</dbReference>
<feature type="domain" description="Phage tail lysozyme" evidence="1">
    <location>
        <begin position="7"/>
        <end position="146"/>
    </location>
</feature>
<gene>
    <name evidence="2" type="ORF">BN424_1315</name>
</gene>
<keyword evidence="3" id="KW-1185">Reference proteome</keyword>
<organism evidence="2 3">
    <name type="scientific">Carnobacterium maltaromaticum LMA28</name>
    <dbReference type="NCBI Taxonomy" id="1234679"/>
    <lineage>
        <taxon>Bacteria</taxon>
        <taxon>Bacillati</taxon>
        <taxon>Bacillota</taxon>
        <taxon>Bacilli</taxon>
        <taxon>Lactobacillales</taxon>
        <taxon>Carnobacteriaceae</taxon>
        <taxon>Carnobacterium</taxon>
    </lineage>
</organism>
<dbReference type="Gene3D" id="1.10.530.10">
    <property type="match status" value="1"/>
</dbReference>
<accession>K8E3B9</accession>
<dbReference type="eggNOG" id="COG0739">
    <property type="taxonomic scope" value="Bacteria"/>
</dbReference>
<dbReference type="Proteomes" id="UP000000212">
    <property type="component" value="Chromosome"/>
</dbReference>
<dbReference type="EMBL" id="HE999757">
    <property type="protein sequence ID" value="CCO10757.2"/>
    <property type="molecule type" value="Genomic_DNA"/>
</dbReference>
<name>K8E3B9_CARML</name>
<dbReference type="STRING" id="1234679.BN424_1315"/>
<dbReference type="Pfam" id="PF18013">
    <property type="entry name" value="Phage_lysozyme2"/>
    <property type="match status" value="1"/>
</dbReference>
<evidence type="ECO:0000313" key="3">
    <source>
        <dbReference type="Proteomes" id="UP000000212"/>
    </source>
</evidence>
<dbReference type="HOGENOM" id="CLU_859675_0_0_9"/>
<sequence length="323" mass="37029">MADNTTDNARFIFSYFRGKGWTAQAICGMLGNMQGESGIIADKDEYGGGGGYGLVQWTPKSNLVNWANANGLNYRSVETQCKRIQWELDNGQQFYATGAYPINFRQFSQSTQSPTYLASAFINNYERPANANQPQRGVWAEEWYRTLNNGTIPPIGDGGKKVTKYFCGINVGTDFTQVQAYRVAINNQWKIDYLDIYYYQKDSNWFIGINNLNFTGDGGVEAYRMAFNNVFGIPFDKITYYSYEEQAWEIGYSGVSLTEYQNLRLRMMAKGLQLREVKIGTNPDRYDVLAINLSFRDIQRYRLQFMSEFADIIVGTRVTYKEM</sequence>
<proteinExistence type="predicted"/>
<reference evidence="3" key="1">
    <citation type="journal article" date="2013" name="Genome Announc.">
        <title>Complete Chromosome Sequence of Carnobacterium maltaromaticum LMA 28.</title>
        <authorList>
            <person name="Cailliez-Grimal C."/>
            <person name="Chaillou S."/>
            <person name="Anba-Mondoloni J."/>
            <person name="Loux V."/>
            <person name="Afzal M.I."/>
            <person name="Rahman A."/>
            <person name="Kergourlay G."/>
            <person name="Champomier-Verges M.C."/>
            <person name="Zagorec M."/>
            <person name="Dalgaard P."/>
            <person name="Leisner J.J."/>
            <person name="Prevost H."/>
            <person name="Revol-Junelles A.M."/>
            <person name="Borges F."/>
        </authorList>
    </citation>
    <scope>NUCLEOTIDE SEQUENCE</scope>
    <source>
        <strain evidence="3">LMA28</strain>
    </source>
</reference>
<evidence type="ECO:0000259" key="1">
    <source>
        <dbReference type="Pfam" id="PF18013"/>
    </source>
</evidence>